<dbReference type="SUPFAM" id="SSF81606">
    <property type="entry name" value="PP2C-like"/>
    <property type="match status" value="1"/>
</dbReference>
<dbReference type="STRING" id="45607.A0A2T0FGG6"/>
<dbReference type="GO" id="GO:0004741">
    <property type="term" value="F:[pyruvate dehydrogenase (acetyl-transferring)]-phosphatase activity"/>
    <property type="evidence" value="ECO:0007669"/>
    <property type="project" value="TreeGrafter"/>
</dbReference>
<dbReference type="GeneID" id="36515462"/>
<dbReference type="CDD" id="cd00143">
    <property type="entry name" value="PP2Cc"/>
    <property type="match status" value="1"/>
</dbReference>
<sequence length="448" mass="50265">MVSLLNPAQVSARLREHEESFLIERGNGVVRYDIAQLPSNNPIEDDHSERIVQVPLVTPDDQQYSTDWLFWGVYDGHGGWSTSTKLRESLIGYVTRELDKIYTPVAPNSPRRLVPSPEAIDKAVETAFVSLDDEIVNKTRRRRSHPPALSGSCALLAFYDTASRDLRVAVAGDSRAVLGTKEPDGSWKARALTTDQTGSNEEEARRIKKEHPGEEETAVRRGRVLGIYEPTRAFGDATTKWSREIQHSLARQFFGRTIPRDLRTPPYMTARPEITRTRLEKDQLAFLVLATDGLYEMLSNEQVVSMVVEWINQKRPASLRTMLSQTEPSGSKWIPKWVGGGKNKRSEQKVEDVSANKDAQKQPIRRQSSVPVQISVQDQNAATHLMRNALGGADQESVSMLVSIPSPLSRRYRDDLTVTVVFFGDNVEDTGKIRVNNEATYVPSKAKL</sequence>
<evidence type="ECO:0000313" key="3">
    <source>
        <dbReference type="EMBL" id="PRT54093.1"/>
    </source>
</evidence>
<name>A0A2T0FGG6_9ASCO</name>
<dbReference type="RefSeq" id="XP_024664039.1">
    <property type="nucleotide sequence ID" value="XM_024808271.1"/>
</dbReference>
<keyword evidence="4" id="KW-1185">Reference proteome</keyword>
<dbReference type="Gene3D" id="3.60.40.10">
    <property type="entry name" value="PPM-type phosphatase domain"/>
    <property type="match status" value="1"/>
</dbReference>
<protein>
    <submittedName>
        <fullName evidence="3">[Pyruvate dehydrogenase [acetyl-transferring]]-phosphatase 1, mitochondrial</fullName>
    </submittedName>
</protein>
<organism evidence="3 4">
    <name type="scientific">Wickerhamiella sorbophila</name>
    <dbReference type="NCBI Taxonomy" id="45607"/>
    <lineage>
        <taxon>Eukaryota</taxon>
        <taxon>Fungi</taxon>
        <taxon>Dikarya</taxon>
        <taxon>Ascomycota</taxon>
        <taxon>Saccharomycotina</taxon>
        <taxon>Dipodascomycetes</taxon>
        <taxon>Dipodascales</taxon>
        <taxon>Trichomonascaceae</taxon>
        <taxon>Wickerhamiella</taxon>
    </lineage>
</organism>
<feature type="compositionally biased region" description="Basic and acidic residues" evidence="1">
    <location>
        <begin position="344"/>
        <end position="360"/>
    </location>
</feature>
<gene>
    <name evidence="3" type="ORF">B9G98_01713</name>
</gene>
<dbReference type="InterPro" id="IPR001932">
    <property type="entry name" value="PPM-type_phosphatase-like_dom"/>
</dbReference>
<feature type="domain" description="PPM-type phosphatase" evidence="2">
    <location>
        <begin position="31"/>
        <end position="423"/>
    </location>
</feature>
<dbReference type="EMBL" id="NDIQ01000001">
    <property type="protein sequence ID" value="PRT54093.1"/>
    <property type="molecule type" value="Genomic_DNA"/>
</dbReference>
<evidence type="ECO:0000259" key="2">
    <source>
        <dbReference type="PROSITE" id="PS51746"/>
    </source>
</evidence>
<dbReference type="PANTHER" id="PTHR13832:SF792">
    <property type="entry name" value="GM14286P"/>
    <property type="match status" value="1"/>
</dbReference>
<dbReference type="InterPro" id="IPR036457">
    <property type="entry name" value="PPM-type-like_dom_sf"/>
</dbReference>
<evidence type="ECO:0000313" key="4">
    <source>
        <dbReference type="Proteomes" id="UP000238350"/>
    </source>
</evidence>
<accession>A0A2T0FGG6</accession>
<dbReference type="SMART" id="SM00332">
    <property type="entry name" value="PP2Cc"/>
    <property type="match status" value="1"/>
</dbReference>
<dbReference type="GO" id="GO:0005739">
    <property type="term" value="C:mitochondrion"/>
    <property type="evidence" value="ECO:0007669"/>
    <property type="project" value="TreeGrafter"/>
</dbReference>
<dbReference type="Pfam" id="PF00481">
    <property type="entry name" value="PP2C"/>
    <property type="match status" value="1"/>
</dbReference>
<dbReference type="AlphaFoldDB" id="A0A2T0FGG6"/>
<dbReference type="PANTHER" id="PTHR13832">
    <property type="entry name" value="PROTEIN PHOSPHATASE 2C"/>
    <property type="match status" value="1"/>
</dbReference>
<dbReference type="OrthoDB" id="420076at2759"/>
<feature type="region of interest" description="Disordered" evidence="1">
    <location>
        <begin position="328"/>
        <end position="369"/>
    </location>
</feature>
<dbReference type="InterPro" id="IPR015655">
    <property type="entry name" value="PP2C"/>
</dbReference>
<feature type="region of interest" description="Disordered" evidence="1">
    <location>
        <begin position="194"/>
        <end position="216"/>
    </location>
</feature>
<dbReference type="Proteomes" id="UP000238350">
    <property type="component" value="Unassembled WGS sequence"/>
</dbReference>
<feature type="compositionally biased region" description="Basic and acidic residues" evidence="1">
    <location>
        <begin position="202"/>
        <end position="216"/>
    </location>
</feature>
<keyword evidence="3" id="KW-0670">Pyruvate</keyword>
<dbReference type="PROSITE" id="PS51746">
    <property type="entry name" value="PPM_2"/>
    <property type="match status" value="1"/>
</dbReference>
<proteinExistence type="predicted"/>
<evidence type="ECO:0000256" key="1">
    <source>
        <dbReference type="SAM" id="MobiDB-lite"/>
    </source>
</evidence>
<reference evidence="3 4" key="1">
    <citation type="submission" date="2017-04" db="EMBL/GenBank/DDBJ databases">
        <title>Genome sequencing of [Candida] sorbophila.</title>
        <authorList>
            <person name="Ahn J.O."/>
        </authorList>
    </citation>
    <scope>NUCLEOTIDE SEQUENCE [LARGE SCALE GENOMIC DNA]</scope>
    <source>
        <strain evidence="3 4">DS02</strain>
    </source>
</reference>
<comment type="caution">
    <text evidence="3">The sequence shown here is derived from an EMBL/GenBank/DDBJ whole genome shotgun (WGS) entry which is preliminary data.</text>
</comment>